<keyword evidence="1" id="KW-0472">Membrane</keyword>
<evidence type="ECO:0000313" key="2">
    <source>
        <dbReference type="EMBL" id="RUS57898.1"/>
    </source>
</evidence>
<dbReference type="AlphaFoldDB" id="A0A433RX90"/>
<evidence type="ECO:0000256" key="1">
    <source>
        <dbReference type="SAM" id="Phobius"/>
    </source>
</evidence>
<keyword evidence="3" id="KW-1185">Reference proteome</keyword>
<accession>A0A433RX90</accession>
<dbReference type="RefSeq" id="WP_126989478.1">
    <property type="nucleotide sequence ID" value="NZ_JTFC01000009.1"/>
</dbReference>
<feature type="transmembrane region" description="Helical" evidence="1">
    <location>
        <begin position="91"/>
        <end position="106"/>
    </location>
</feature>
<feature type="transmembrane region" description="Helical" evidence="1">
    <location>
        <begin position="40"/>
        <end position="58"/>
    </location>
</feature>
<dbReference type="OrthoDB" id="7870017at2"/>
<keyword evidence="1" id="KW-0812">Transmembrane</keyword>
<sequence length="107" mass="12178">MTTWTMVWLILGCAVVTWLPRVIPFILVKAVTLPAFMMRFLTYIPVCILSALVFDSLYTKGVFMTSINWLNFAAFLPTLFVAIWTKSLSKTVIVGVLTMALLRYFFA</sequence>
<organism evidence="2 3">
    <name type="scientific">Candidatus Kurthia intestinigallinarum</name>
    <dbReference type="NCBI Taxonomy" id="1562256"/>
    <lineage>
        <taxon>Bacteria</taxon>
        <taxon>Bacillati</taxon>
        <taxon>Bacillota</taxon>
        <taxon>Bacilli</taxon>
        <taxon>Bacillales</taxon>
        <taxon>Caryophanaceae</taxon>
        <taxon>Kurthia</taxon>
    </lineage>
</organism>
<dbReference type="EMBL" id="JTFC01000009">
    <property type="protein sequence ID" value="RUS57898.1"/>
    <property type="molecule type" value="Genomic_DNA"/>
</dbReference>
<feature type="transmembrane region" description="Helical" evidence="1">
    <location>
        <begin position="64"/>
        <end position="84"/>
    </location>
</feature>
<feature type="transmembrane region" description="Helical" evidence="1">
    <location>
        <begin position="6"/>
        <end position="28"/>
    </location>
</feature>
<protein>
    <submittedName>
        <fullName evidence="2">Branched-chain amino acid transporter AzlD</fullName>
    </submittedName>
</protein>
<gene>
    <name evidence="2" type="ORF">QI30_03010</name>
</gene>
<name>A0A433RX90_9BACL</name>
<dbReference type="Proteomes" id="UP000288623">
    <property type="component" value="Unassembled WGS sequence"/>
</dbReference>
<dbReference type="InterPro" id="IPR008407">
    <property type="entry name" value="Brnchd-chn_aa_trnsp_AzlD"/>
</dbReference>
<keyword evidence="1" id="KW-1133">Transmembrane helix</keyword>
<dbReference type="Pfam" id="PF05437">
    <property type="entry name" value="AzlD"/>
    <property type="match status" value="1"/>
</dbReference>
<comment type="caution">
    <text evidence="2">The sequence shown here is derived from an EMBL/GenBank/DDBJ whole genome shotgun (WGS) entry which is preliminary data.</text>
</comment>
<reference evidence="2 3" key="1">
    <citation type="submission" date="2014-11" db="EMBL/GenBank/DDBJ databases">
        <title>Genome sequence and analysis of novel Kurthia sp.</title>
        <authorList>
            <person name="Lawson J.N."/>
            <person name="Gonzalez J.E."/>
            <person name="Rinauldi L."/>
            <person name="Xuan Z."/>
            <person name="Firman A."/>
            <person name="Shaddox L."/>
            <person name="Trudeau A."/>
            <person name="Shah S."/>
            <person name="Reiman D."/>
        </authorList>
    </citation>
    <scope>NUCLEOTIDE SEQUENCE [LARGE SCALE GENOMIC DNA]</scope>
    <source>
        <strain evidence="2 3">3B1D</strain>
    </source>
</reference>
<evidence type="ECO:0000313" key="3">
    <source>
        <dbReference type="Proteomes" id="UP000288623"/>
    </source>
</evidence>
<proteinExistence type="predicted"/>